<dbReference type="PROSITE" id="PS50003">
    <property type="entry name" value="PH_DOMAIN"/>
    <property type="match status" value="1"/>
</dbReference>
<dbReference type="GeneID" id="14872815"/>
<feature type="compositionally biased region" description="Low complexity" evidence="1">
    <location>
        <begin position="156"/>
        <end position="168"/>
    </location>
</feature>
<evidence type="ECO:0000313" key="4">
    <source>
        <dbReference type="Proteomes" id="UP000007797"/>
    </source>
</evidence>
<dbReference type="SMART" id="SM00233">
    <property type="entry name" value="PH"/>
    <property type="match status" value="1"/>
</dbReference>
<dbReference type="Gene3D" id="2.30.29.30">
    <property type="entry name" value="Pleckstrin-homology domain (PH domain)/Phosphotyrosine-binding domain (PTB)"/>
    <property type="match status" value="1"/>
</dbReference>
<dbReference type="KEGG" id="dfa:DFA_00431"/>
<feature type="compositionally biased region" description="Low complexity" evidence="1">
    <location>
        <begin position="10"/>
        <end position="32"/>
    </location>
</feature>
<evidence type="ECO:0000256" key="1">
    <source>
        <dbReference type="SAM" id="MobiDB-lite"/>
    </source>
</evidence>
<proteinExistence type="predicted"/>
<dbReference type="InterPro" id="IPR011993">
    <property type="entry name" value="PH-like_dom_sf"/>
</dbReference>
<dbReference type="SUPFAM" id="SSF50729">
    <property type="entry name" value="PH domain-like"/>
    <property type="match status" value="1"/>
</dbReference>
<dbReference type="EMBL" id="GL883010">
    <property type="protein sequence ID" value="EGG20570.1"/>
    <property type="molecule type" value="Genomic_DNA"/>
</dbReference>
<dbReference type="PANTHER" id="PTHR12092:SF16">
    <property type="entry name" value="PH DOMAIN-CONTAINING PROTEIN"/>
    <property type="match status" value="1"/>
</dbReference>
<feature type="domain" description="PH" evidence="2">
    <location>
        <begin position="47"/>
        <end position="147"/>
    </location>
</feature>
<organism evidence="3 4">
    <name type="scientific">Cavenderia fasciculata</name>
    <name type="common">Slime mold</name>
    <name type="synonym">Dictyostelium fasciculatum</name>
    <dbReference type="NCBI Taxonomy" id="261658"/>
    <lineage>
        <taxon>Eukaryota</taxon>
        <taxon>Amoebozoa</taxon>
        <taxon>Evosea</taxon>
        <taxon>Eumycetozoa</taxon>
        <taxon>Dictyostelia</taxon>
        <taxon>Acytosteliales</taxon>
        <taxon>Cavenderiaceae</taxon>
        <taxon>Cavenderia</taxon>
    </lineage>
</organism>
<dbReference type="STRING" id="1054147.F4PRS1"/>
<reference evidence="4" key="1">
    <citation type="journal article" date="2011" name="Genome Res.">
        <title>Phylogeny-wide analysis of social amoeba genomes highlights ancient origins for complex intercellular communication.</title>
        <authorList>
            <person name="Heidel A.J."/>
            <person name="Lawal H.M."/>
            <person name="Felder M."/>
            <person name="Schilde C."/>
            <person name="Helps N.R."/>
            <person name="Tunggal B."/>
            <person name="Rivero F."/>
            <person name="John U."/>
            <person name="Schleicher M."/>
            <person name="Eichinger L."/>
            <person name="Platzer M."/>
            <person name="Noegel A.A."/>
            <person name="Schaap P."/>
            <person name="Gloeckner G."/>
        </authorList>
    </citation>
    <scope>NUCLEOTIDE SEQUENCE [LARGE SCALE GENOMIC DNA]</scope>
    <source>
        <strain evidence="4">SH3</strain>
    </source>
</reference>
<dbReference type="OrthoDB" id="185175at2759"/>
<gene>
    <name evidence="3" type="ORF">DFA_00431</name>
</gene>
<feature type="region of interest" description="Disordered" evidence="1">
    <location>
        <begin position="1"/>
        <end position="32"/>
    </location>
</feature>
<dbReference type="AlphaFoldDB" id="F4PRS1"/>
<dbReference type="InterPro" id="IPR001849">
    <property type="entry name" value="PH_domain"/>
</dbReference>
<accession>F4PRS1</accession>
<dbReference type="GO" id="GO:0005886">
    <property type="term" value="C:plasma membrane"/>
    <property type="evidence" value="ECO:0007669"/>
    <property type="project" value="TreeGrafter"/>
</dbReference>
<name>F4PRS1_CACFS</name>
<dbReference type="Proteomes" id="UP000007797">
    <property type="component" value="Unassembled WGS sequence"/>
</dbReference>
<dbReference type="GO" id="GO:0030036">
    <property type="term" value="P:actin cytoskeleton organization"/>
    <property type="evidence" value="ECO:0007669"/>
    <property type="project" value="TreeGrafter"/>
</dbReference>
<evidence type="ECO:0000313" key="3">
    <source>
        <dbReference type="EMBL" id="EGG20570.1"/>
    </source>
</evidence>
<protein>
    <recommendedName>
        <fullName evidence="2">PH domain-containing protein</fullName>
    </recommendedName>
</protein>
<dbReference type="Pfam" id="PF00169">
    <property type="entry name" value="PH"/>
    <property type="match status" value="1"/>
</dbReference>
<dbReference type="PANTHER" id="PTHR12092">
    <property type="entry name" value="PLECKSTRIN"/>
    <property type="match status" value="1"/>
</dbReference>
<dbReference type="InterPro" id="IPR037370">
    <property type="entry name" value="Pleckstrin"/>
</dbReference>
<evidence type="ECO:0000259" key="2">
    <source>
        <dbReference type="PROSITE" id="PS50003"/>
    </source>
</evidence>
<keyword evidence="4" id="KW-1185">Reference proteome</keyword>
<dbReference type="OMA" id="PPYESDI"/>
<feature type="region of interest" description="Disordered" evidence="1">
    <location>
        <begin position="150"/>
        <end position="214"/>
    </location>
</feature>
<dbReference type="RefSeq" id="XP_004358420.1">
    <property type="nucleotide sequence ID" value="XM_004358363.1"/>
</dbReference>
<sequence length="612" mass="71634">MSQESPRGGNNNNNNNLYPSLNSSSKQINNSNNNGLLEQQQYAIDNNQSHQGWLHKKGEKGVMQLWKRRYFVADVDAINYYSDALLKDFRGTILYEHLRQIQPTTSAVWTDNRYFQLDTNRSRVYYLFADDQETANQWMDNLRFLKEAHKYKKQQQQRQQEQQQQQQQSTNTTIPKERSLYDESDDDSQYGSSYPAGSVGSSYPPPHHHMNNNATSPYRDFLNFATPSFNHFDSIGTPIQVPPPVESSLHVPPRPPGPMRTIDPSMLKFITPSEGRDVQIYYESITHFANLLMHANHEYNLLSLYLVLSTLDWDNKKTQPLPYPCTPPYESDIVFPYFVYSLHLTRSEIIHRWKEGATLVTQIDNFTKKKRKNYLMILENEDRETFLNRNILLLNYAQTNLVAGRKMPSIEDSLAVVVDRFLENYEALPSFKYGSFLWREIENADKTGLLQDVEKPLLKNFTHAYLLYQKLHLENKNNTKFKMDPIINQKYENASHQFSLILHQLPSISTFSGHIQRTIVKIFHLWHRDLPLCELTSTFEVSYYRNYKVFARILSKLDENAFPQLFNAIRDIRDTLYHVIEKHIGEFDLKNVDTTPIEPIINSHISPPLYLK</sequence>